<keyword evidence="2" id="KW-1133">Transmembrane helix</keyword>
<feature type="transmembrane region" description="Helical" evidence="2">
    <location>
        <begin position="98"/>
        <end position="124"/>
    </location>
</feature>
<evidence type="ECO:0000313" key="3">
    <source>
        <dbReference type="EMBL" id="GAA2499818.1"/>
    </source>
</evidence>
<reference evidence="4" key="1">
    <citation type="journal article" date="2019" name="Int. J. Syst. Evol. Microbiol.">
        <title>The Global Catalogue of Microorganisms (GCM) 10K type strain sequencing project: providing services to taxonomists for standard genome sequencing and annotation.</title>
        <authorList>
            <consortium name="The Broad Institute Genomics Platform"/>
            <consortium name="The Broad Institute Genome Sequencing Center for Infectious Disease"/>
            <person name="Wu L."/>
            <person name="Ma J."/>
        </authorList>
    </citation>
    <scope>NUCLEOTIDE SEQUENCE [LARGE SCALE GENOMIC DNA]</scope>
    <source>
        <strain evidence="4">JCM 4395</strain>
    </source>
</reference>
<name>A0ABP5ZJF2_STRLO</name>
<evidence type="ECO:0008006" key="5">
    <source>
        <dbReference type="Google" id="ProtNLM"/>
    </source>
</evidence>
<feature type="transmembrane region" description="Helical" evidence="2">
    <location>
        <begin position="161"/>
        <end position="179"/>
    </location>
</feature>
<evidence type="ECO:0000256" key="1">
    <source>
        <dbReference type="SAM" id="MobiDB-lite"/>
    </source>
</evidence>
<keyword evidence="4" id="KW-1185">Reference proteome</keyword>
<evidence type="ECO:0000256" key="2">
    <source>
        <dbReference type="SAM" id="Phobius"/>
    </source>
</evidence>
<protein>
    <recommendedName>
        <fullName evidence="5">Integral membrane protein</fullName>
    </recommendedName>
</protein>
<dbReference type="Gene3D" id="3.40.50.12580">
    <property type="match status" value="1"/>
</dbReference>
<feature type="region of interest" description="Disordered" evidence="1">
    <location>
        <begin position="669"/>
        <end position="702"/>
    </location>
</feature>
<organism evidence="3 4">
    <name type="scientific">Streptomyces longisporus</name>
    <dbReference type="NCBI Taxonomy" id="1948"/>
    <lineage>
        <taxon>Bacteria</taxon>
        <taxon>Bacillati</taxon>
        <taxon>Actinomycetota</taxon>
        <taxon>Actinomycetes</taxon>
        <taxon>Kitasatosporales</taxon>
        <taxon>Streptomycetaceae</taxon>
        <taxon>Streptomyces</taxon>
    </lineage>
</organism>
<accession>A0ABP5ZJF2</accession>
<dbReference type="Proteomes" id="UP001501777">
    <property type="component" value="Unassembled WGS sequence"/>
</dbReference>
<sequence length="702" mass="75721">MISTAIRVARVGSAAELAAAILMMLGFPAIMVAALVPSVYAFAAAAAVTYLADHYLHRKGSYLVNRLSKVRAGLSIRFLIRELLLILLLARLDLANNLIYYGAIGCFIAFYGLQAPHGAVVTLIRNRRRLPVATRNVDLKSRINIPDAPRLGLLDRSAEKMLHLDLAAVVGILISAVAGSSVAGFVGIGITLGLGSLYVLALVPYVRGRKIPPNADKVLEAVDDWLHEYKPQTVLYFSGSKDSAYQVNMWLETMEQLDSRPLIILRERIILQNLAPTTVPVICVPGGVHLMNMDLSTVRVALYAANVGKNIHLLRVPTMKHVFIGHGDSDKLASVNPFSKAYDEVWTAGRAGRDRYAIADVGVRDEDIVEVGRPQLAPIQAWEGAPEGPRGGAADGRCPTVLYAPTWEGWDGDPGNTSIMLAGENIVKKLVKADPPVRVLYKPHPFTGTVLPKAAAAHRRIVALVEAAAAERAADSRFTSDPAEQEKAKADLVRIEARIAELVGTGGERADEAEATRDGVVDVARYEEVARLRGEWNEAYWRSFPAWEHRVIEGAEPRLYDCFNVSDAMVSDISSVVSDFIASGKPYAVTDSAGLGVEEFKRQNTAVRAAVILSTSAKELGTLLDAVRDPAADALAKDRKELKKYLLGPDDPTSIQQFNTAVANLALKADSRNRGQESRAAAAGTPGADELSDALSAQPPTA</sequence>
<feature type="transmembrane region" description="Helical" evidence="2">
    <location>
        <begin position="20"/>
        <end position="51"/>
    </location>
</feature>
<comment type="caution">
    <text evidence="3">The sequence shown here is derived from an EMBL/GenBank/DDBJ whole genome shotgun (WGS) entry which is preliminary data.</text>
</comment>
<dbReference type="InterPro" id="IPR043148">
    <property type="entry name" value="TagF_C"/>
</dbReference>
<evidence type="ECO:0000313" key="4">
    <source>
        <dbReference type="Proteomes" id="UP001501777"/>
    </source>
</evidence>
<keyword evidence="2" id="KW-0472">Membrane</keyword>
<proteinExistence type="predicted"/>
<keyword evidence="2" id="KW-0812">Transmembrane</keyword>
<feature type="transmembrane region" description="Helical" evidence="2">
    <location>
        <begin position="72"/>
        <end position="92"/>
    </location>
</feature>
<dbReference type="EMBL" id="BAAASG010000011">
    <property type="protein sequence ID" value="GAA2499818.1"/>
    <property type="molecule type" value="Genomic_DNA"/>
</dbReference>
<gene>
    <name evidence="3" type="ORF">GCM10010276_47130</name>
</gene>
<dbReference type="RefSeq" id="WP_344402472.1">
    <property type="nucleotide sequence ID" value="NZ_BAAASG010000011.1"/>
</dbReference>